<protein>
    <submittedName>
        <fullName evidence="2">Uncharacterized protein</fullName>
    </submittedName>
</protein>
<evidence type="ECO:0000256" key="1">
    <source>
        <dbReference type="SAM" id="MobiDB-lite"/>
    </source>
</evidence>
<feature type="region of interest" description="Disordered" evidence="1">
    <location>
        <begin position="33"/>
        <end position="68"/>
    </location>
</feature>
<reference evidence="3" key="2">
    <citation type="journal article" date="2008" name="Nucleic Acids Res.">
        <title>The rice annotation project database (RAP-DB): 2008 update.</title>
        <authorList>
            <consortium name="The rice annotation project (RAP)"/>
        </authorList>
    </citation>
    <scope>GENOME REANNOTATION</scope>
    <source>
        <strain evidence="3">cv. Nipponbare</strain>
    </source>
</reference>
<sequence>MPLIQPTTHQLPNSFSPHDDFARRAVYADAATHRLPALPPDSRVATPTPGASRCPRRQDCTKTKPLPTKTHQLRVRRSWLPACLPASPAFDFDDRRSSDHLADLVLVSVKDSKSRCLLLD</sequence>
<proteinExistence type="predicted"/>
<name>A0A0P0VMD8_ORYSJ</name>
<evidence type="ECO:0000313" key="2">
    <source>
        <dbReference type="EMBL" id="BAD25322.1"/>
    </source>
</evidence>
<evidence type="ECO:0000313" key="3">
    <source>
        <dbReference type="Proteomes" id="UP000000763"/>
    </source>
</evidence>
<dbReference type="EMBL" id="AP004676">
    <property type="protein sequence ID" value="BAD25322.1"/>
    <property type="molecule type" value="Genomic_DNA"/>
</dbReference>
<reference evidence="3" key="1">
    <citation type="journal article" date="2005" name="Nature">
        <title>The map-based sequence of the rice genome.</title>
        <authorList>
            <consortium name="International rice genome sequencing project (IRGSP)"/>
            <person name="Matsumoto T."/>
            <person name="Wu J."/>
            <person name="Kanamori H."/>
            <person name="Katayose Y."/>
            <person name="Fujisawa M."/>
            <person name="Namiki N."/>
            <person name="Mizuno H."/>
            <person name="Yamamoto K."/>
            <person name="Antonio B.A."/>
            <person name="Baba T."/>
            <person name="Sakata K."/>
            <person name="Nagamura Y."/>
            <person name="Aoki H."/>
            <person name="Arikawa K."/>
            <person name="Arita K."/>
            <person name="Bito T."/>
            <person name="Chiden Y."/>
            <person name="Fujitsuka N."/>
            <person name="Fukunaka R."/>
            <person name="Hamada M."/>
            <person name="Harada C."/>
            <person name="Hayashi A."/>
            <person name="Hijishita S."/>
            <person name="Honda M."/>
            <person name="Hosokawa S."/>
            <person name="Ichikawa Y."/>
            <person name="Idonuma A."/>
            <person name="Iijima M."/>
            <person name="Ikeda M."/>
            <person name="Ikeno M."/>
            <person name="Ito K."/>
            <person name="Ito S."/>
            <person name="Ito T."/>
            <person name="Ito Y."/>
            <person name="Ito Y."/>
            <person name="Iwabuchi A."/>
            <person name="Kamiya K."/>
            <person name="Karasawa W."/>
            <person name="Kurita K."/>
            <person name="Katagiri S."/>
            <person name="Kikuta A."/>
            <person name="Kobayashi H."/>
            <person name="Kobayashi N."/>
            <person name="Machita K."/>
            <person name="Maehara T."/>
            <person name="Masukawa M."/>
            <person name="Mizubayashi T."/>
            <person name="Mukai Y."/>
            <person name="Nagasaki H."/>
            <person name="Nagata Y."/>
            <person name="Naito S."/>
            <person name="Nakashima M."/>
            <person name="Nakama Y."/>
            <person name="Nakamichi Y."/>
            <person name="Nakamura M."/>
            <person name="Meguro A."/>
            <person name="Negishi M."/>
            <person name="Ohta I."/>
            <person name="Ohta T."/>
            <person name="Okamoto M."/>
            <person name="Ono N."/>
            <person name="Saji S."/>
            <person name="Sakaguchi M."/>
            <person name="Sakai K."/>
            <person name="Shibata M."/>
            <person name="Shimokawa T."/>
            <person name="Song J."/>
            <person name="Takazaki Y."/>
            <person name="Terasawa K."/>
            <person name="Tsugane M."/>
            <person name="Tsuji K."/>
            <person name="Ueda S."/>
            <person name="Waki K."/>
            <person name="Yamagata H."/>
            <person name="Yamamoto M."/>
            <person name="Yamamoto S."/>
            <person name="Yamane H."/>
            <person name="Yoshiki S."/>
            <person name="Yoshihara R."/>
            <person name="Yukawa K."/>
            <person name="Zhong H."/>
            <person name="Yano M."/>
            <person name="Yuan Q."/>
            <person name="Ouyang S."/>
            <person name="Liu J."/>
            <person name="Jones K.M."/>
            <person name="Gansberger K."/>
            <person name="Moffat K."/>
            <person name="Hill J."/>
            <person name="Bera J."/>
            <person name="Fadrosh D."/>
            <person name="Jin S."/>
            <person name="Johri S."/>
            <person name="Kim M."/>
            <person name="Overton L."/>
            <person name="Reardon M."/>
            <person name="Tsitrin T."/>
            <person name="Vuong H."/>
            <person name="Weaver B."/>
            <person name="Ciecko A."/>
            <person name="Tallon L."/>
            <person name="Jackson J."/>
            <person name="Pai G."/>
            <person name="Aken S.V."/>
            <person name="Utterback T."/>
            <person name="Reidmuller S."/>
            <person name="Feldblyum T."/>
            <person name="Hsiao J."/>
            <person name="Zismann V."/>
            <person name="Iobst S."/>
            <person name="de Vazeille A.R."/>
            <person name="Buell C.R."/>
            <person name="Ying K."/>
            <person name="Li Y."/>
            <person name="Lu T."/>
            <person name="Huang Y."/>
            <person name="Zhao Q."/>
            <person name="Feng Q."/>
            <person name="Zhang L."/>
            <person name="Zhu J."/>
            <person name="Weng Q."/>
            <person name="Mu J."/>
            <person name="Lu Y."/>
            <person name="Fan D."/>
            <person name="Liu Y."/>
            <person name="Guan J."/>
            <person name="Zhang Y."/>
            <person name="Yu S."/>
            <person name="Liu X."/>
            <person name="Zhang Y."/>
            <person name="Hong G."/>
            <person name="Han B."/>
            <person name="Choisne N."/>
            <person name="Demange N."/>
            <person name="Orjeda G."/>
            <person name="Samain S."/>
            <person name="Cattolico L."/>
            <person name="Pelletier E."/>
            <person name="Couloux A."/>
            <person name="Segurens B."/>
            <person name="Wincker P."/>
            <person name="D'Hont A."/>
            <person name="Scarpelli C."/>
            <person name="Weissenbach J."/>
            <person name="Salanoubat M."/>
            <person name="Quetier F."/>
            <person name="Yu Y."/>
            <person name="Kim H.R."/>
            <person name="Rambo T."/>
            <person name="Currie J."/>
            <person name="Collura K."/>
            <person name="Luo M."/>
            <person name="Yang T."/>
            <person name="Ammiraju J.S.S."/>
            <person name="Engler F."/>
            <person name="Soderlund C."/>
            <person name="Wing R.A."/>
            <person name="Palmer L.E."/>
            <person name="de la Bastide M."/>
            <person name="Spiegel L."/>
            <person name="Nascimento L."/>
            <person name="Zutavern T."/>
            <person name="O'Shaughnessy A."/>
            <person name="Dike S."/>
            <person name="Dedhia N."/>
            <person name="Preston R."/>
            <person name="Balija V."/>
            <person name="McCombie W.R."/>
            <person name="Chow T."/>
            <person name="Chen H."/>
            <person name="Chung M."/>
            <person name="Chen C."/>
            <person name="Shaw J."/>
            <person name="Wu H."/>
            <person name="Hsiao K."/>
            <person name="Chao Y."/>
            <person name="Chu M."/>
            <person name="Cheng C."/>
            <person name="Hour A."/>
            <person name="Lee P."/>
            <person name="Lin S."/>
            <person name="Lin Y."/>
            <person name="Liou J."/>
            <person name="Liu S."/>
            <person name="Hsing Y."/>
            <person name="Raghuvanshi S."/>
            <person name="Mohanty A."/>
            <person name="Bharti A.K."/>
            <person name="Gaur A."/>
            <person name="Gupta V."/>
            <person name="Kumar D."/>
            <person name="Ravi V."/>
            <person name="Vij S."/>
            <person name="Kapur A."/>
            <person name="Khurana P."/>
            <person name="Khurana P."/>
            <person name="Khurana J.P."/>
            <person name="Tyagi A.K."/>
            <person name="Gaikwad K."/>
            <person name="Singh A."/>
            <person name="Dalal V."/>
            <person name="Srivastava S."/>
            <person name="Dixit A."/>
            <person name="Pal A.K."/>
            <person name="Ghazi I.A."/>
            <person name="Yadav M."/>
            <person name="Pandit A."/>
            <person name="Bhargava A."/>
            <person name="Sureshbabu K."/>
            <person name="Batra K."/>
            <person name="Sharma T.R."/>
            <person name="Mohapatra T."/>
            <person name="Singh N.K."/>
            <person name="Messing J."/>
            <person name="Nelson A.B."/>
            <person name="Fuks G."/>
            <person name="Kavchok S."/>
            <person name="Keizer G."/>
            <person name="Linton E."/>
            <person name="Llaca V."/>
            <person name="Song R."/>
            <person name="Tanyolac B."/>
            <person name="Young S."/>
            <person name="Ho-Il K."/>
            <person name="Hahn J.H."/>
            <person name="Sangsakoo G."/>
            <person name="Vanavichit A."/>
            <person name="de Mattos Luiz.A.T."/>
            <person name="Zimmer P.D."/>
            <person name="Malone G."/>
            <person name="Dellagostin O."/>
            <person name="de Oliveira A.C."/>
            <person name="Bevan M."/>
            <person name="Bancroft I."/>
            <person name="Minx P."/>
            <person name="Cordum H."/>
            <person name="Wilson R."/>
            <person name="Cheng Z."/>
            <person name="Jin W."/>
            <person name="Jiang J."/>
            <person name="Leong S.A."/>
            <person name="Iwama H."/>
            <person name="Gojobori T."/>
            <person name="Itoh T."/>
            <person name="Niimura Y."/>
            <person name="Fujii Y."/>
            <person name="Habara T."/>
            <person name="Sakai H."/>
            <person name="Sato Y."/>
            <person name="Wilson G."/>
            <person name="Kumar K."/>
            <person name="McCouch S."/>
            <person name="Juretic N."/>
            <person name="Hoen D."/>
            <person name="Wright S."/>
            <person name="Bruskiewich R."/>
            <person name="Bureau T."/>
            <person name="Miyao A."/>
            <person name="Hirochika H."/>
            <person name="Nishikawa T."/>
            <person name="Kadowaki K."/>
            <person name="Sugiura M."/>
            <person name="Burr B."/>
            <person name="Sasaki T."/>
        </authorList>
    </citation>
    <scope>NUCLEOTIDE SEQUENCE [LARGE SCALE GENOMIC DNA]</scope>
    <source>
        <strain evidence="3">cv. Nipponbare</strain>
    </source>
</reference>
<organism evidence="2 3">
    <name type="scientific">Oryza sativa subsp. japonica</name>
    <name type="common">Rice</name>
    <dbReference type="NCBI Taxonomy" id="39947"/>
    <lineage>
        <taxon>Eukaryota</taxon>
        <taxon>Viridiplantae</taxon>
        <taxon>Streptophyta</taxon>
        <taxon>Embryophyta</taxon>
        <taxon>Tracheophyta</taxon>
        <taxon>Spermatophyta</taxon>
        <taxon>Magnoliopsida</taxon>
        <taxon>Liliopsida</taxon>
        <taxon>Poales</taxon>
        <taxon>Poaceae</taxon>
        <taxon>BOP clade</taxon>
        <taxon>Oryzoideae</taxon>
        <taxon>Oryzeae</taxon>
        <taxon>Oryzinae</taxon>
        <taxon>Oryza</taxon>
        <taxon>Oryza sativa</taxon>
    </lineage>
</organism>
<gene>
    <name evidence="2" type="primary">OJ1003_B06.10</name>
</gene>
<accession>A0A0P0VMD8</accession>
<dbReference type="AlphaFoldDB" id="A0A0P0VMD8"/>
<dbReference type="Proteomes" id="UP000000763">
    <property type="component" value="Chromosome 2"/>
</dbReference>